<reference evidence="1" key="1">
    <citation type="submission" date="2020-10" db="EMBL/GenBank/DDBJ databases">
        <authorList>
            <person name="Gilroy R."/>
        </authorList>
    </citation>
    <scope>NUCLEOTIDE SEQUENCE</scope>
    <source>
        <strain evidence="1">ChiW17-6978</strain>
    </source>
</reference>
<comment type="caution">
    <text evidence="1">The sequence shown here is derived from an EMBL/GenBank/DDBJ whole genome shotgun (WGS) entry which is preliminary data.</text>
</comment>
<name>A0A9D1GP92_9MOLU</name>
<sequence length="157" mass="17976">MKFNTLKISNRDYADIGDLKTCLYNLSLTNKNVDRSTLATVISVIDFIASKFSEKQPKEQLVYVVQISDGIFNKEVNRVLKENKKTVSKKDDSNFVVVDQEAYDDEQIFSMRQIDQLKEIQRIQNTELKKIFEEAVSKIKINVTETSASTSKKKPSA</sequence>
<evidence type="ECO:0000313" key="2">
    <source>
        <dbReference type="Proteomes" id="UP000886758"/>
    </source>
</evidence>
<dbReference type="AlphaFoldDB" id="A0A9D1GP92"/>
<proteinExistence type="predicted"/>
<dbReference type="EMBL" id="DVLF01000001">
    <property type="protein sequence ID" value="HIT49392.1"/>
    <property type="molecule type" value="Genomic_DNA"/>
</dbReference>
<protein>
    <submittedName>
        <fullName evidence="1">Uncharacterized protein</fullName>
    </submittedName>
</protein>
<organism evidence="1 2">
    <name type="scientific">Candidatus Pelethenecus faecipullorum</name>
    <dbReference type="NCBI Taxonomy" id="2840900"/>
    <lineage>
        <taxon>Bacteria</taxon>
        <taxon>Bacillati</taxon>
        <taxon>Mycoplasmatota</taxon>
        <taxon>Mollicutes</taxon>
        <taxon>Candidatus Pelethenecus</taxon>
    </lineage>
</organism>
<gene>
    <name evidence="1" type="ORF">IAD46_00020</name>
</gene>
<evidence type="ECO:0000313" key="1">
    <source>
        <dbReference type="EMBL" id="HIT49392.1"/>
    </source>
</evidence>
<dbReference type="Proteomes" id="UP000886758">
    <property type="component" value="Unassembled WGS sequence"/>
</dbReference>
<accession>A0A9D1GP92</accession>
<reference evidence="1" key="2">
    <citation type="journal article" date="2021" name="PeerJ">
        <title>Extensive microbial diversity within the chicken gut microbiome revealed by metagenomics and culture.</title>
        <authorList>
            <person name="Gilroy R."/>
            <person name="Ravi A."/>
            <person name="Getino M."/>
            <person name="Pursley I."/>
            <person name="Horton D.L."/>
            <person name="Alikhan N.F."/>
            <person name="Baker D."/>
            <person name="Gharbi K."/>
            <person name="Hall N."/>
            <person name="Watson M."/>
            <person name="Adriaenssens E.M."/>
            <person name="Foster-Nyarko E."/>
            <person name="Jarju S."/>
            <person name="Secka A."/>
            <person name="Antonio M."/>
            <person name="Oren A."/>
            <person name="Chaudhuri R.R."/>
            <person name="La Ragione R."/>
            <person name="Hildebrand F."/>
            <person name="Pallen M.J."/>
        </authorList>
    </citation>
    <scope>NUCLEOTIDE SEQUENCE</scope>
    <source>
        <strain evidence="1">ChiW17-6978</strain>
    </source>
</reference>